<evidence type="ECO:0000313" key="2">
    <source>
        <dbReference type="Proteomes" id="UP000886998"/>
    </source>
</evidence>
<comment type="caution">
    <text evidence="1">The sequence shown here is derived from an EMBL/GenBank/DDBJ whole genome shotgun (WGS) entry which is preliminary data.</text>
</comment>
<protein>
    <submittedName>
        <fullName evidence="1">Uncharacterized protein</fullName>
    </submittedName>
</protein>
<evidence type="ECO:0000313" key="1">
    <source>
        <dbReference type="EMBL" id="GFY41542.1"/>
    </source>
</evidence>
<reference evidence="1" key="1">
    <citation type="submission" date="2020-08" db="EMBL/GenBank/DDBJ databases">
        <title>Multicomponent nature underlies the extraordinary mechanical properties of spider dragline silk.</title>
        <authorList>
            <person name="Kono N."/>
            <person name="Nakamura H."/>
            <person name="Mori M."/>
            <person name="Yoshida Y."/>
            <person name="Ohtoshi R."/>
            <person name="Malay A.D."/>
            <person name="Moran D.A.P."/>
            <person name="Tomita M."/>
            <person name="Numata K."/>
            <person name="Arakawa K."/>
        </authorList>
    </citation>
    <scope>NUCLEOTIDE SEQUENCE</scope>
</reference>
<proteinExistence type="predicted"/>
<dbReference type="EMBL" id="BMAV01002570">
    <property type="protein sequence ID" value="GFY41542.1"/>
    <property type="molecule type" value="Genomic_DNA"/>
</dbReference>
<keyword evidence="2" id="KW-1185">Reference proteome</keyword>
<sequence length="93" mass="10437">MQLPIYLQNVSPAERLLTSPEAASISLSVLGIKGKMMNRSYHFVTGRDFTNAKAVSLVQAKKPTSLSPAEVYIQKEILHFPVFLYRSIELRIS</sequence>
<dbReference type="Proteomes" id="UP000886998">
    <property type="component" value="Unassembled WGS sequence"/>
</dbReference>
<name>A0A8X6WU57_9ARAC</name>
<dbReference type="AlphaFoldDB" id="A0A8X6WU57"/>
<organism evidence="1 2">
    <name type="scientific">Trichonephila inaurata madagascariensis</name>
    <dbReference type="NCBI Taxonomy" id="2747483"/>
    <lineage>
        <taxon>Eukaryota</taxon>
        <taxon>Metazoa</taxon>
        <taxon>Ecdysozoa</taxon>
        <taxon>Arthropoda</taxon>
        <taxon>Chelicerata</taxon>
        <taxon>Arachnida</taxon>
        <taxon>Araneae</taxon>
        <taxon>Araneomorphae</taxon>
        <taxon>Entelegynae</taxon>
        <taxon>Araneoidea</taxon>
        <taxon>Nephilidae</taxon>
        <taxon>Trichonephila</taxon>
        <taxon>Trichonephila inaurata</taxon>
    </lineage>
</organism>
<gene>
    <name evidence="1" type="ORF">TNIN_213491</name>
</gene>
<accession>A0A8X6WU57</accession>